<organism evidence="9">
    <name type="scientific">Rhodnius prolixus</name>
    <name type="common">Triatomid bug</name>
    <dbReference type="NCBI Taxonomy" id="13249"/>
    <lineage>
        <taxon>Eukaryota</taxon>
        <taxon>Metazoa</taxon>
        <taxon>Ecdysozoa</taxon>
        <taxon>Arthropoda</taxon>
        <taxon>Hexapoda</taxon>
        <taxon>Insecta</taxon>
        <taxon>Pterygota</taxon>
        <taxon>Neoptera</taxon>
        <taxon>Paraneoptera</taxon>
        <taxon>Hemiptera</taxon>
        <taxon>Heteroptera</taxon>
        <taxon>Panheteroptera</taxon>
        <taxon>Cimicomorpha</taxon>
        <taxon>Reduviidae</taxon>
        <taxon>Triatominae</taxon>
        <taxon>Rhodnius</taxon>
    </lineage>
</organism>
<evidence type="ECO:0000256" key="2">
    <source>
        <dbReference type="ARBA" id="ARBA00022723"/>
    </source>
</evidence>
<dbReference type="STRING" id="13249.R4FL07"/>
<keyword evidence="7" id="KW-1133">Transmembrane helix</keyword>
<dbReference type="GO" id="GO:0006508">
    <property type="term" value="P:proteolysis"/>
    <property type="evidence" value="ECO:0007669"/>
    <property type="project" value="UniProtKB-KW"/>
</dbReference>
<evidence type="ECO:0000256" key="7">
    <source>
        <dbReference type="SAM" id="Phobius"/>
    </source>
</evidence>
<dbReference type="PANTHER" id="PTHR10120">
    <property type="entry name" value="CAAX PRENYL PROTEASE 1"/>
    <property type="match status" value="1"/>
</dbReference>
<feature type="transmembrane region" description="Helical" evidence="7">
    <location>
        <begin position="40"/>
        <end position="60"/>
    </location>
</feature>
<dbReference type="Pfam" id="PF01435">
    <property type="entry name" value="Peptidase_M48"/>
    <property type="match status" value="1"/>
</dbReference>
<keyword evidence="1 6" id="KW-0645">Protease</keyword>
<dbReference type="Proteomes" id="UP000015103">
    <property type="component" value="Unassembled WGS sequence"/>
</dbReference>
<sequence>MKTVYNFIAIFIGKMMLKGAVVGMATYYTSLVLQTFGGNVFLWSWMISLLTTIILVPLYIEIIIPLLDEYTQLTSGSLKQKLERLANEVNFPLSSIYISLGNHADADHVAYFTGMFSSKVIVISLTLILSMTEEEIVAIVAHEMGHWKLRHAWYYLISRAFYNLFLCVLLMNYYDSLKLYNAFNIEVNNTPPHPVLSFILIADYMLPPFDRILSICSNYITRLCEYEADQFAKQLGQEIPLRTALIKIYTHKLIFPVNDELYSICYVTHPSILERVRAIQR</sequence>
<feature type="transmembrane region" description="Helical" evidence="7">
    <location>
        <begin position="109"/>
        <end position="132"/>
    </location>
</feature>
<dbReference type="EMBL" id="ACPB03018628">
    <property type="status" value="NOT_ANNOTATED_CDS"/>
    <property type="molecule type" value="Genomic_DNA"/>
</dbReference>
<protein>
    <submittedName>
        <fullName evidence="9">Putative secreted metalloprotease</fullName>
    </submittedName>
    <submittedName>
        <fullName evidence="10">Ste24 endopeptidase</fullName>
    </submittedName>
</protein>
<name>R4FL07_RHOPR</name>
<dbReference type="eggNOG" id="KOG2719">
    <property type="taxonomic scope" value="Eukaryota"/>
</dbReference>
<reference evidence="10" key="3">
    <citation type="submission" date="2015-05" db="UniProtKB">
        <authorList>
            <consortium name="EnsemblMetazoa"/>
        </authorList>
    </citation>
    <scope>IDENTIFICATION</scope>
</reference>
<keyword evidence="2" id="KW-0479">Metal-binding</keyword>
<evidence type="ECO:0000313" key="9">
    <source>
        <dbReference type="EMBL" id="JAA75221.1"/>
    </source>
</evidence>
<evidence type="ECO:0000313" key="11">
    <source>
        <dbReference type="Proteomes" id="UP000015103"/>
    </source>
</evidence>
<dbReference type="HOGENOM" id="CLU_025947_3_0_1"/>
<dbReference type="EnsemblMetazoa" id="RPRC008341-RA">
    <property type="protein sequence ID" value="RPRC008341-PA"/>
    <property type="gene ID" value="RPRC008341"/>
</dbReference>
<evidence type="ECO:0000256" key="6">
    <source>
        <dbReference type="RuleBase" id="RU003983"/>
    </source>
</evidence>
<keyword evidence="4 6" id="KW-0862">Zinc</keyword>
<keyword evidence="11" id="KW-1185">Reference proteome</keyword>
<keyword evidence="5 6" id="KW-0482">Metalloprotease</keyword>
<dbReference type="InterPro" id="IPR001915">
    <property type="entry name" value="Peptidase_M48"/>
</dbReference>
<feature type="transmembrane region" description="Helical" evidence="7">
    <location>
        <begin position="7"/>
        <end position="28"/>
    </location>
</feature>
<proteinExistence type="evidence at transcript level"/>
<dbReference type="AlphaFoldDB" id="R4FL07"/>
<keyword evidence="3 6" id="KW-0378">Hydrolase</keyword>
<reference evidence="9" key="1">
    <citation type="submission" date="2013-04" db="EMBL/GenBank/DDBJ databases">
        <title>An insight into the transcriptome of the digestive tract of the blood sucking bug, Rhodnius prolixus.</title>
        <authorList>
            <person name="Ribeiro J.M.C."/>
            <person name="Genta F.A."/>
            <person name="Sorgine M.H.F."/>
            <person name="Paiva-Silva G.O."/>
            <person name="Majerowicz D."/>
            <person name="Medeiros M."/>
            <person name="Koerich L."/>
            <person name="Terra W.R."/>
            <person name="Ferreira C."/>
            <person name="Pimentel A.C."/>
            <person name="Bisch P.M."/>
            <person name="Diniz M.M.P."/>
            <person name="Nascimento R."/>
            <person name="Salmon D."/>
            <person name="Silber A.M."/>
            <person name="Alves M."/>
            <person name="Oliveira M.F."/>
            <person name="Gondim K.C."/>
            <person name="Silva Neto M.A.C."/>
            <person name="Atella G.C."/>
            <person name="Araujo H."/>
            <person name="Dias F.S."/>
            <person name="Polycarpo C.R."/>
            <person name="Fampa P."/>
            <person name="Melo A.C."/>
            <person name="Tanaka A.S."/>
            <person name="Balczun C."/>
            <person name="Oliveira J.H.M."/>
            <person name="Goncalves R."/>
            <person name="Lazoski C."/>
            <person name="Pereira M.A."/>
            <person name="Rivera-Pomar R."/>
            <person name="Diambra L."/>
            <person name="Schaub G.A."/>
            <person name="Garcia E.S."/>
            <person name="Azambuja P."/>
            <person name="Braz G.R.C."/>
            <person name="Oliveira P.L."/>
        </authorList>
    </citation>
    <scope>NUCLEOTIDE SEQUENCE</scope>
</reference>
<feature type="domain" description="Peptidase M48" evidence="8">
    <location>
        <begin position="74"/>
        <end position="280"/>
    </location>
</feature>
<feature type="transmembrane region" description="Helical" evidence="7">
    <location>
        <begin position="152"/>
        <end position="174"/>
    </location>
</feature>
<dbReference type="GO" id="GO:0046872">
    <property type="term" value="F:metal ion binding"/>
    <property type="evidence" value="ECO:0007669"/>
    <property type="project" value="UniProtKB-KW"/>
</dbReference>
<dbReference type="EMBL" id="GAHY01002289">
    <property type="protein sequence ID" value="JAA75221.1"/>
    <property type="molecule type" value="mRNA"/>
</dbReference>
<evidence type="ECO:0000256" key="1">
    <source>
        <dbReference type="ARBA" id="ARBA00022670"/>
    </source>
</evidence>
<evidence type="ECO:0000259" key="8">
    <source>
        <dbReference type="Pfam" id="PF01435"/>
    </source>
</evidence>
<accession>R4FL07</accession>
<evidence type="ECO:0000256" key="3">
    <source>
        <dbReference type="ARBA" id="ARBA00022801"/>
    </source>
</evidence>
<evidence type="ECO:0000313" key="10">
    <source>
        <dbReference type="EnsemblMetazoa" id="RPRC008341-PA"/>
    </source>
</evidence>
<dbReference type="Gene3D" id="3.30.2010.10">
    <property type="entry name" value="Metalloproteases ('zincins'), catalytic domain"/>
    <property type="match status" value="1"/>
</dbReference>
<keyword evidence="7" id="KW-0812">Transmembrane</keyword>
<dbReference type="VEuPathDB" id="VectorBase:RPRC008341"/>
<evidence type="ECO:0000256" key="4">
    <source>
        <dbReference type="ARBA" id="ARBA00022833"/>
    </source>
</evidence>
<comment type="similarity">
    <text evidence="6">Belongs to the peptidase M48 family.</text>
</comment>
<reference evidence="11" key="2">
    <citation type="submission" date="2015-04" db="EMBL/GenBank/DDBJ databases">
        <authorList>
            <person name="Wilson R.K."/>
            <person name="Warren W."/>
            <person name="Dotson E."/>
            <person name="Oliveira P.L."/>
        </authorList>
    </citation>
    <scope>NUCLEOTIDE SEQUENCE</scope>
</reference>
<evidence type="ECO:0000256" key="5">
    <source>
        <dbReference type="ARBA" id="ARBA00023049"/>
    </source>
</evidence>
<dbReference type="OMA" id="YSCANAY"/>
<comment type="cofactor">
    <cofactor evidence="6">
        <name>Zn(2+)</name>
        <dbReference type="ChEBI" id="CHEBI:29105"/>
    </cofactor>
    <text evidence="6">Binds 1 zinc ion per subunit.</text>
</comment>
<keyword evidence="7" id="KW-0472">Membrane</keyword>
<dbReference type="GO" id="GO:0004222">
    <property type="term" value="F:metalloendopeptidase activity"/>
    <property type="evidence" value="ECO:0007669"/>
    <property type="project" value="InterPro"/>
</dbReference>